<reference evidence="2" key="1">
    <citation type="journal article" date="2020" name="Nature">
        <title>Giant virus diversity and host interactions through global metagenomics.</title>
        <authorList>
            <person name="Schulz F."/>
            <person name="Roux S."/>
            <person name="Paez-Espino D."/>
            <person name="Jungbluth S."/>
            <person name="Walsh D.A."/>
            <person name="Denef V.J."/>
            <person name="McMahon K.D."/>
            <person name="Konstantinidis K.T."/>
            <person name="Eloe-Fadrosh E.A."/>
            <person name="Kyrpides N.C."/>
            <person name="Woyke T."/>
        </authorList>
    </citation>
    <scope>NUCLEOTIDE SEQUENCE</scope>
    <source>
        <strain evidence="2">GVMAG-M-3300023184-50</strain>
    </source>
</reference>
<organism evidence="2">
    <name type="scientific">viral metagenome</name>
    <dbReference type="NCBI Taxonomy" id="1070528"/>
    <lineage>
        <taxon>unclassified sequences</taxon>
        <taxon>metagenomes</taxon>
        <taxon>organismal metagenomes</taxon>
    </lineage>
</organism>
<feature type="region of interest" description="Disordered" evidence="1">
    <location>
        <begin position="1"/>
        <end position="21"/>
    </location>
</feature>
<name>A0A6C0I627_9ZZZZ</name>
<protein>
    <submittedName>
        <fullName evidence="2">Uncharacterized protein</fullName>
    </submittedName>
</protein>
<accession>A0A6C0I627</accession>
<evidence type="ECO:0000313" key="2">
    <source>
        <dbReference type="EMBL" id="QHT88354.1"/>
    </source>
</evidence>
<evidence type="ECO:0000256" key="1">
    <source>
        <dbReference type="SAM" id="MobiDB-lite"/>
    </source>
</evidence>
<dbReference type="AlphaFoldDB" id="A0A6C0I627"/>
<dbReference type="EMBL" id="MN740115">
    <property type="protein sequence ID" value="QHT88354.1"/>
    <property type="molecule type" value="Genomic_DNA"/>
</dbReference>
<proteinExistence type="predicted"/>
<sequence length="79" mass="8057">MSGILKVGDKVKYKSHSHGGGGDGIAVGLITGVEIRYFIDGNSSSVPPYAIVEKLSWLSSSSSSSSPASSSSKFSSTTS</sequence>
<feature type="region of interest" description="Disordered" evidence="1">
    <location>
        <begin position="60"/>
        <end position="79"/>
    </location>
</feature>